<protein>
    <submittedName>
        <fullName evidence="1">Type I-E CRISPR-associated protein Cas6/Cse3/CasE</fullName>
    </submittedName>
</protein>
<dbReference type="Gene3D" id="3.30.70.1210">
    <property type="entry name" value="Crispr-associated protein, domain 2"/>
    <property type="match status" value="1"/>
</dbReference>
<evidence type="ECO:0000313" key="1">
    <source>
        <dbReference type="EMBL" id="MCQ8129243.1"/>
    </source>
</evidence>
<dbReference type="EMBL" id="JANIBK010000063">
    <property type="protein sequence ID" value="MCQ8129243.1"/>
    <property type="molecule type" value="Genomic_DNA"/>
</dbReference>
<name>A0ABT1U6V3_9GAMM</name>
<accession>A0ABT1U6V3</accession>
<dbReference type="SUPFAM" id="SSF117987">
    <property type="entry name" value="CRISPR-associated protein"/>
    <property type="match status" value="1"/>
</dbReference>
<dbReference type="Proteomes" id="UP001524586">
    <property type="component" value="Unassembled WGS sequence"/>
</dbReference>
<keyword evidence="2" id="KW-1185">Reference proteome</keyword>
<gene>
    <name evidence="1" type="primary">cas6e</name>
    <name evidence="1" type="ORF">NP596_12340</name>
</gene>
<reference evidence="1 2" key="1">
    <citation type="submission" date="2022-07" db="EMBL/GenBank/DDBJ databases">
        <title>Methylomonas rivi sp. nov., Methylomonas rosea sp. nov., Methylomonas aureus sp. nov. and Methylomonas subterranea sp. nov., four novel methanotrophs isolated from a freshwater creek and the deep terrestrial subsurface.</title>
        <authorList>
            <person name="Abin C."/>
            <person name="Sankaranarayanan K."/>
            <person name="Garner C."/>
            <person name="Sindelar R."/>
            <person name="Kotary K."/>
            <person name="Garner R."/>
            <person name="Barclay S."/>
            <person name="Lawson P."/>
            <person name="Krumholz L."/>
        </authorList>
    </citation>
    <scope>NUCLEOTIDE SEQUENCE [LARGE SCALE GENOMIC DNA]</scope>
    <source>
        <strain evidence="1 2">WSC-6</strain>
    </source>
</reference>
<sequence length="63" mass="6656">MIVQPGPVTYFRKPKEGHSGKIQTVLFDGVMTVTDSLAFAVQVAHGIVPAKAFGCGLLSIARV</sequence>
<organism evidence="1 2">
    <name type="scientific">Methylomonas rivi</name>
    <dbReference type="NCBI Taxonomy" id="2952226"/>
    <lineage>
        <taxon>Bacteria</taxon>
        <taxon>Pseudomonadati</taxon>
        <taxon>Pseudomonadota</taxon>
        <taxon>Gammaproteobacteria</taxon>
        <taxon>Methylococcales</taxon>
        <taxon>Methylococcaceae</taxon>
        <taxon>Methylomonas</taxon>
    </lineage>
</organism>
<dbReference type="InterPro" id="IPR010179">
    <property type="entry name" value="CRISPR-assoc_prot_Cse3"/>
</dbReference>
<comment type="caution">
    <text evidence="1">The sequence shown here is derived from an EMBL/GenBank/DDBJ whole genome shotgun (WGS) entry which is preliminary data.</text>
</comment>
<proteinExistence type="predicted"/>
<evidence type="ECO:0000313" key="2">
    <source>
        <dbReference type="Proteomes" id="UP001524586"/>
    </source>
</evidence>
<dbReference type="Pfam" id="PF08798">
    <property type="entry name" value="CRISPR_assoc"/>
    <property type="match status" value="1"/>
</dbReference>
<dbReference type="NCBIfam" id="TIGR01907">
    <property type="entry name" value="casE_Cse3"/>
    <property type="match status" value="1"/>
</dbReference>